<dbReference type="Proteomes" id="UP000596092">
    <property type="component" value="Chromosome"/>
</dbReference>
<dbReference type="EMBL" id="CP054140">
    <property type="protein sequence ID" value="QQG64396.1"/>
    <property type="molecule type" value="Genomic_DNA"/>
</dbReference>
<gene>
    <name evidence="1" type="ORF">HP555_00235</name>
</gene>
<sequence>MLFVERDETGNIVALRKGESGAGKEPVSLLDAEILSFLRTIDDFESFSHLLAASDASMVRVVEDLIDLLIAKKVILFTELPSEAQEKILNRKQLRAKMSDHHLVVDDII</sequence>
<proteinExistence type="predicted"/>
<dbReference type="RefSeq" id="WP_199263229.1">
    <property type="nucleotide sequence ID" value="NZ_CP054140.1"/>
</dbReference>
<accession>A0A7T5VAN9</accession>
<evidence type="ECO:0008006" key="3">
    <source>
        <dbReference type="Google" id="ProtNLM"/>
    </source>
</evidence>
<keyword evidence="2" id="KW-1185">Reference proteome</keyword>
<evidence type="ECO:0000313" key="2">
    <source>
        <dbReference type="Proteomes" id="UP000596092"/>
    </source>
</evidence>
<dbReference type="KEGG" id="dog:HP555_00235"/>
<protein>
    <recommendedName>
        <fullName evidence="3">Tryptophan synthase subunit beta like protein</fullName>
    </recommendedName>
</protein>
<reference evidence="1 2" key="1">
    <citation type="submission" date="2020-05" db="EMBL/GenBank/DDBJ databases">
        <title>Complete genome of Desulfobulbus oligotrophicus.</title>
        <authorList>
            <person name="Podar M."/>
        </authorList>
    </citation>
    <scope>NUCLEOTIDE SEQUENCE [LARGE SCALE GENOMIC DNA]</scope>
    <source>
        <strain evidence="1 2">Prop6</strain>
    </source>
</reference>
<dbReference type="AlphaFoldDB" id="A0A7T5VAN9"/>
<name>A0A7T5VAN9_9BACT</name>
<evidence type="ECO:0000313" key="1">
    <source>
        <dbReference type="EMBL" id="QQG64396.1"/>
    </source>
</evidence>
<organism evidence="1 2">
    <name type="scientific">Desulfobulbus oligotrophicus</name>
    <dbReference type="NCBI Taxonomy" id="1909699"/>
    <lineage>
        <taxon>Bacteria</taxon>
        <taxon>Pseudomonadati</taxon>
        <taxon>Thermodesulfobacteriota</taxon>
        <taxon>Desulfobulbia</taxon>
        <taxon>Desulfobulbales</taxon>
        <taxon>Desulfobulbaceae</taxon>
        <taxon>Desulfobulbus</taxon>
    </lineage>
</organism>